<dbReference type="GO" id="GO:0006508">
    <property type="term" value="P:proteolysis"/>
    <property type="evidence" value="ECO:0007669"/>
    <property type="project" value="InterPro"/>
</dbReference>
<sequence>MPMKCIRCTFVLWLVVFSASAQKDQLDFFKVWGFLKYHHPALASGQIDADSLFLAHLAKNGTAEMLQSLEARQQFKLMAPSAYPAGKLVSHLNRSLRQLPRKIKKQLHDIYLHRFAAAEHYYYTPKHYGSQLPHEKPYIFADTIPYAYRMLSLAKIQAAVDYIFPHKYIMDQQFDQVVSHALSRFKVANSRQAFEKELLLLTAHLNDSHTLRFYKSLKNWNKILQVRYYPPFDYQLINGGKQLLVTHLIIPEHCRAAGIQKGDIITKMNHMTIAERVAQLRQYLSVSNTRALEQRLNRYSDNLMFTTDSLQTRLHYERDGQLKETVVTWASKPDDFKLLSNYVNEQAASKAKGTALEHAAEGVIIFRAGETTRFLNALPESQLLTGMDSLFTIAGQQKGLIFDMRSYPDWAGFFYLLYNRYGQNRQPFAHYYAVDKQHLGKFRLLTDTVEYYPPTATPGYRTYNGKVVILVNGGTVSAGEYYTMFLQHLFPQSITIGSQTAGADGDEKILTLPGGYHLPFSGNSIFYPDGTPTQRRGVRINVRAVPKSKDLLKGEDTLLEEALRRMLR</sequence>
<dbReference type="Pfam" id="PF03572">
    <property type="entry name" value="Peptidase_S41"/>
    <property type="match status" value="1"/>
</dbReference>
<dbReference type="GO" id="GO:0008236">
    <property type="term" value="F:serine-type peptidase activity"/>
    <property type="evidence" value="ECO:0007669"/>
    <property type="project" value="InterPro"/>
</dbReference>
<gene>
    <name evidence="3" type="ORF">C7T94_07555</name>
</gene>
<organism evidence="3 4">
    <name type="scientific">Pedobacter yulinensis</name>
    <dbReference type="NCBI Taxonomy" id="2126353"/>
    <lineage>
        <taxon>Bacteria</taxon>
        <taxon>Pseudomonadati</taxon>
        <taxon>Bacteroidota</taxon>
        <taxon>Sphingobacteriia</taxon>
        <taxon>Sphingobacteriales</taxon>
        <taxon>Sphingobacteriaceae</taxon>
        <taxon>Pedobacter</taxon>
    </lineage>
</organism>
<dbReference type="InterPro" id="IPR005151">
    <property type="entry name" value="Tail-specific_protease"/>
</dbReference>
<accession>A0A2T3HJF5</accession>
<evidence type="ECO:0000313" key="3">
    <source>
        <dbReference type="EMBL" id="PST82523.1"/>
    </source>
</evidence>
<comment type="caution">
    <text evidence="3">The sequence shown here is derived from an EMBL/GenBank/DDBJ whole genome shotgun (WGS) entry which is preliminary data.</text>
</comment>
<feature type="signal peptide" evidence="1">
    <location>
        <begin position="1"/>
        <end position="23"/>
    </location>
</feature>
<feature type="domain" description="Tail specific protease" evidence="2">
    <location>
        <begin position="452"/>
        <end position="541"/>
    </location>
</feature>
<dbReference type="Gene3D" id="3.90.226.10">
    <property type="entry name" value="2-enoyl-CoA Hydratase, Chain A, domain 1"/>
    <property type="match status" value="1"/>
</dbReference>
<dbReference type="EMBL" id="PYLS01000005">
    <property type="protein sequence ID" value="PST82523.1"/>
    <property type="molecule type" value="Genomic_DNA"/>
</dbReference>
<dbReference type="InterPro" id="IPR036034">
    <property type="entry name" value="PDZ_sf"/>
</dbReference>
<dbReference type="Gene3D" id="2.30.42.10">
    <property type="match status" value="1"/>
</dbReference>
<feature type="chain" id="PRO_5015661644" description="Tail specific protease domain-containing protein" evidence="1">
    <location>
        <begin position="24"/>
        <end position="568"/>
    </location>
</feature>
<dbReference type="AlphaFoldDB" id="A0A2T3HJF5"/>
<evidence type="ECO:0000313" key="4">
    <source>
        <dbReference type="Proteomes" id="UP000240912"/>
    </source>
</evidence>
<evidence type="ECO:0000259" key="2">
    <source>
        <dbReference type="Pfam" id="PF03572"/>
    </source>
</evidence>
<keyword evidence="4" id="KW-1185">Reference proteome</keyword>
<dbReference type="InterPro" id="IPR029045">
    <property type="entry name" value="ClpP/crotonase-like_dom_sf"/>
</dbReference>
<protein>
    <recommendedName>
        <fullName evidence="2">Tail specific protease domain-containing protein</fullName>
    </recommendedName>
</protein>
<name>A0A2T3HJF5_9SPHI</name>
<dbReference type="SUPFAM" id="SSF52096">
    <property type="entry name" value="ClpP/crotonase"/>
    <property type="match status" value="1"/>
</dbReference>
<dbReference type="Proteomes" id="UP000240912">
    <property type="component" value="Unassembled WGS sequence"/>
</dbReference>
<dbReference type="OrthoDB" id="5379939at2"/>
<evidence type="ECO:0000256" key="1">
    <source>
        <dbReference type="SAM" id="SignalP"/>
    </source>
</evidence>
<reference evidence="3 4" key="1">
    <citation type="submission" date="2018-03" db="EMBL/GenBank/DDBJ databases">
        <authorList>
            <person name="Keele B.F."/>
        </authorList>
    </citation>
    <scope>NUCLEOTIDE SEQUENCE [LARGE SCALE GENOMIC DNA]</scope>
    <source>
        <strain evidence="3 4">YL28-9</strain>
    </source>
</reference>
<proteinExistence type="predicted"/>
<keyword evidence="1" id="KW-0732">Signal</keyword>